<gene>
    <name evidence="1" type="ORF">H7993_00890</name>
</gene>
<comment type="caution">
    <text evidence="1">The sequence shown here is derived from an EMBL/GenBank/DDBJ whole genome shotgun (WGS) entry which is preliminary data.</text>
</comment>
<dbReference type="GO" id="GO:0051301">
    <property type="term" value="P:cell division"/>
    <property type="evidence" value="ECO:0007669"/>
    <property type="project" value="UniProtKB-KW"/>
</dbReference>
<evidence type="ECO:0000313" key="2">
    <source>
        <dbReference type="Proteomes" id="UP000546173"/>
    </source>
</evidence>
<keyword evidence="2" id="KW-1185">Reference proteome</keyword>
<sequence>MEEWAQVKRHIADEITLLCDQHHREKTNGLLPKETVRAADAAPYNLREGTSKPYALHFSGTEATVEIGSNSFTCQDQGHGTVMIPLMVDNTALIGIILSDGHFLLNVVIFDEFNAPVLHIRNNQLVYSITPWDIQLVGTTLTLREGARKILIEFVFSPPNKVKITRGRFLRNGVEILVRPDNILITNNSAVISGCRAHNCYGGLIIGHTKMEISGFMAIQGVPRYLGDRTEALKFERQCLESR</sequence>
<protein>
    <submittedName>
        <fullName evidence="1">Cell division protein</fullName>
    </submittedName>
</protein>
<accession>A0A7X1KRU7</accession>
<name>A0A7X1KRU7_9PSED</name>
<organism evidence="1 2">
    <name type="scientific">Pseudomonas baltica</name>
    <dbReference type="NCBI Taxonomy" id="2762576"/>
    <lineage>
        <taxon>Bacteria</taxon>
        <taxon>Pseudomonadati</taxon>
        <taxon>Pseudomonadota</taxon>
        <taxon>Gammaproteobacteria</taxon>
        <taxon>Pseudomonadales</taxon>
        <taxon>Pseudomonadaceae</taxon>
        <taxon>Pseudomonas</taxon>
    </lineage>
</organism>
<dbReference type="AlphaFoldDB" id="A0A7X1KRU7"/>
<keyword evidence="1" id="KW-0132">Cell division</keyword>
<evidence type="ECO:0000313" key="1">
    <source>
        <dbReference type="EMBL" id="MBC2676934.1"/>
    </source>
</evidence>
<keyword evidence="1" id="KW-0131">Cell cycle</keyword>
<dbReference type="Proteomes" id="UP000546173">
    <property type="component" value="Unassembled WGS sequence"/>
</dbReference>
<reference evidence="1 2" key="1">
    <citation type="submission" date="2020-08" db="EMBL/GenBank/DDBJ databases">
        <title>Pseudomonas sp. nov.</title>
        <authorList>
            <person name="Gieschler S."/>
            <person name="Fiedler G."/>
            <person name="Brinks E."/>
            <person name="Boehnlein C."/>
            <person name="Franz C.M.A.P."/>
            <person name="Kabisch J."/>
        </authorList>
    </citation>
    <scope>NUCLEOTIDE SEQUENCE [LARGE SCALE GENOMIC DNA]</scope>
    <source>
        <strain evidence="1 2">MBT-2</strain>
    </source>
</reference>
<dbReference type="EMBL" id="JACMYH010000001">
    <property type="protein sequence ID" value="MBC2676934.1"/>
    <property type="molecule type" value="Genomic_DNA"/>
</dbReference>
<proteinExistence type="predicted"/>